<keyword evidence="1" id="KW-0147">Chitin-binding</keyword>
<dbReference type="Gene3D" id="3.10.50.10">
    <property type="match status" value="1"/>
</dbReference>
<gene>
    <name evidence="7" type="ORF">GE061_008322</name>
</gene>
<feature type="domain" description="GH18" evidence="6">
    <location>
        <begin position="654"/>
        <end position="1013"/>
    </location>
</feature>
<dbReference type="InterPro" id="IPR001002">
    <property type="entry name" value="Chitin-bd_1"/>
</dbReference>
<dbReference type="OrthoDB" id="73875at2759"/>
<dbReference type="PANTHER" id="PTHR46073">
    <property type="entry name" value="CHITINASE"/>
    <property type="match status" value="1"/>
</dbReference>
<dbReference type="Gene3D" id="3.30.60.10">
    <property type="entry name" value="Endochitinase-like"/>
    <property type="match status" value="1"/>
</dbReference>
<dbReference type="SMART" id="SM00270">
    <property type="entry name" value="ChtBD1"/>
    <property type="match status" value="3"/>
</dbReference>
<dbReference type="InterPro" id="IPR011583">
    <property type="entry name" value="Chitinase_II/V-like_cat"/>
</dbReference>
<dbReference type="GO" id="GO:0008061">
    <property type="term" value="F:chitin binding"/>
    <property type="evidence" value="ECO:0007669"/>
    <property type="project" value="UniProtKB-KW"/>
</dbReference>
<keyword evidence="2 4" id="KW-0378">Hydrolase</keyword>
<dbReference type="PROSITE" id="PS01095">
    <property type="entry name" value="GH18_1"/>
    <property type="match status" value="1"/>
</dbReference>
<dbReference type="SMART" id="SM00636">
    <property type="entry name" value="Glyco_18"/>
    <property type="match status" value="1"/>
</dbReference>
<dbReference type="Gene3D" id="3.20.20.80">
    <property type="entry name" value="Glycosidases"/>
    <property type="match status" value="1"/>
</dbReference>
<dbReference type="Proteomes" id="UP000466442">
    <property type="component" value="Linkage Group LG16"/>
</dbReference>
<comment type="caution">
    <text evidence="7">The sequence shown here is derived from an EMBL/GenBank/DDBJ whole genome shotgun (WGS) entry which is preliminary data.</text>
</comment>
<evidence type="ECO:0000256" key="2">
    <source>
        <dbReference type="ARBA" id="ARBA00022801"/>
    </source>
</evidence>
<proteinExistence type="predicted"/>
<dbReference type="SUPFAM" id="SSF57016">
    <property type="entry name" value="Plant lectins/antimicrobial peptides"/>
    <property type="match status" value="1"/>
</dbReference>
<dbReference type="InterPro" id="IPR036861">
    <property type="entry name" value="Endochitinase-like_sf"/>
</dbReference>
<dbReference type="InterPro" id="IPR001579">
    <property type="entry name" value="Glyco_hydro_18_chit_AS"/>
</dbReference>
<dbReference type="Pfam" id="PF00704">
    <property type="entry name" value="Glyco_hydro_18"/>
    <property type="match status" value="1"/>
</dbReference>
<dbReference type="CDD" id="cd10909">
    <property type="entry name" value="ChtBD1_GH18_2"/>
    <property type="match status" value="2"/>
</dbReference>
<evidence type="ECO:0000259" key="6">
    <source>
        <dbReference type="PROSITE" id="PS51910"/>
    </source>
</evidence>
<dbReference type="InterPro" id="IPR029070">
    <property type="entry name" value="Chitinase_insertion_sf"/>
</dbReference>
<evidence type="ECO:0000256" key="5">
    <source>
        <dbReference type="SAM" id="MobiDB-lite"/>
    </source>
</evidence>
<name>A0A8S9WQR8_APOLU</name>
<reference evidence="7" key="1">
    <citation type="journal article" date="2021" name="Mol. Ecol. Resour.">
        <title>Apolygus lucorum genome provides insights into omnivorousness and mesophyll feeding.</title>
        <authorList>
            <person name="Liu Y."/>
            <person name="Liu H."/>
            <person name="Wang H."/>
            <person name="Huang T."/>
            <person name="Liu B."/>
            <person name="Yang B."/>
            <person name="Yin L."/>
            <person name="Li B."/>
            <person name="Zhang Y."/>
            <person name="Zhang S."/>
            <person name="Jiang F."/>
            <person name="Zhang X."/>
            <person name="Ren Y."/>
            <person name="Wang B."/>
            <person name="Wang S."/>
            <person name="Lu Y."/>
            <person name="Wu K."/>
            <person name="Fan W."/>
            <person name="Wang G."/>
        </authorList>
    </citation>
    <scope>NUCLEOTIDE SEQUENCE</scope>
    <source>
        <strain evidence="7">12Hb</strain>
    </source>
</reference>
<dbReference type="GO" id="GO:0005975">
    <property type="term" value="P:carbohydrate metabolic process"/>
    <property type="evidence" value="ECO:0007669"/>
    <property type="project" value="InterPro"/>
</dbReference>
<feature type="region of interest" description="Disordered" evidence="5">
    <location>
        <begin position="383"/>
        <end position="431"/>
    </location>
</feature>
<dbReference type="EMBL" id="WIXP02000016">
    <property type="protein sequence ID" value="KAF6198574.1"/>
    <property type="molecule type" value="Genomic_DNA"/>
</dbReference>
<keyword evidence="8" id="KW-1185">Reference proteome</keyword>
<dbReference type="InterPro" id="IPR001223">
    <property type="entry name" value="Glyco_hydro18_cat"/>
</dbReference>
<accession>A0A8S9WQR8</accession>
<evidence type="ECO:0000256" key="3">
    <source>
        <dbReference type="ARBA" id="ARBA00023295"/>
    </source>
</evidence>
<dbReference type="PROSITE" id="PS51910">
    <property type="entry name" value="GH18_2"/>
    <property type="match status" value="1"/>
</dbReference>
<dbReference type="AlphaFoldDB" id="A0A8S9WQR8"/>
<evidence type="ECO:0000256" key="1">
    <source>
        <dbReference type="ARBA" id="ARBA00022669"/>
    </source>
</evidence>
<dbReference type="GO" id="GO:0004568">
    <property type="term" value="F:chitinase activity"/>
    <property type="evidence" value="ECO:0007669"/>
    <property type="project" value="UniProtKB-ARBA"/>
</dbReference>
<organism evidence="7 8">
    <name type="scientific">Apolygus lucorum</name>
    <name type="common">Small green plant bug</name>
    <name type="synonym">Lygocoris lucorum</name>
    <dbReference type="NCBI Taxonomy" id="248454"/>
    <lineage>
        <taxon>Eukaryota</taxon>
        <taxon>Metazoa</taxon>
        <taxon>Ecdysozoa</taxon>
        <taxon>Arthropoda</taxon>
        <taxon>Hexapoda</taxon>
        <taxon>Insecta</taxon>
        <taxon>Pterygota</taxon>
        <taxon>Neoptera</taxon>
        <taxon>Paraneoptera</taxon>
        <taxon>Hemiptera</taxon>
        <taxon>Heteroptera</taxon>
        <taxon>Panheteroptera</taxon>
        <taxon>Cimicomorpha</taxon>
        <taxon>Miridae</taxon>
        <taxon>Mirini</taxon>
        <taxon>Apolygus</taxon>
    </lineage>
</organism>
<dbReference type="SUPFAM" id="SSF51445">
    <property type="entry name" value="(Trans)glycosidases"/>
    <property type="match status" value="1"/>
</dbReference>
<sequence>MSEPGQHLGGVGEAEMSGVLGQLERLMRAYNDLAGKRQGQGTQTGEAMLAAHQESEGLRRMTRVALVETPTLVGDAEVSVTKPDAEVPVAGPCTGALVSVRSAEIPVVGPSVVEPATEPDTKVLAPMPGVGAPIVEPSAVMLVAEPDTGAPVPIPSVEVAVAGSDVEELVTTPGEKQSGRRICGRRIMRATVVLWCALVLCHQSQSSFIDSIPGISQLKSLVQVATGDAEGAKKTQENFVNTAPVVSQIKSGVQAAQGDTEGAKKTQEQFAHNLEEVVDSTPIVGHIKGGIHIATGDKEKGEEIIKGASSTTGSVIGGLLGGPAGAILGGAATDALITGIDSAVNKESKPFGLVDYVVNFNDKDAGEHFDTLFGLGLDAVGGTVGKKPSKGGSKKPDSPDAPNRPDSPNPRPDTPEFGAEQPPRGGIDEQFIHQYGPDDMHIDYSLPETMEIARRRVNLPDNYRERLEPVDFRDVNDVDGTTNCYFCTAAAMRDMSATELMNRFNIDPSEVTHVATIDRIITLYKRVGWKDVELMFEGNVLAFHNFVDNNLAPGQSTSFALAFQRHDGTGHVVMMRVWKEQNSNKVNYLTTDYQRAVAHPDRFSMWMPKNAKIYYIIHPKTITYIAENNIVNLIDDDVVMSMKEGEMKNNCNGKRVIGYLASWAKHEMSVKQAIRFTNVIYAFVRMDADGGLTIPTDTQSKQRLLDAFVARKALALKGLKLSISFAVGGWENSQYFSNVVGNNNLRSHFINNIMKVLNDYDFDGVDIDWEYPGTGGATEGKKQDKANYVTLLREIREKVGNKKLISIAGAAGEEAMQGFDIKNIVKYVDWIGVMSYDLNGAWDSKWGTFVGPNSPLHHGAPLGYSGKLNINWAIKQYVCKSQMPHKIVLGIPFYGRFWSKTIDGTDPGKYPLFRKGERVNGKFGGDKTFRVLINTWLLPNSGFKLNWDDKTKTPWAIHPSSNLVLSYDNPKSIKEKVNYAVKHNLAGVMIWSVDQDDDKLSLTSAVTGACQPSGKSVNFKCNPLEERRWWTYTEDKDKAGMCGKSSPLYKGFYPVCDPDDPGYGCCSPQGYCGGGPKHCDCKGCVDYTKNPDKLVAQPVKPSRKVQWHVGFDRVKPGQPRCGSSAPPINGFQAICNPDDDSSHCCSPAGYCGSGSEFCQCKGCKDFRKISEAASLKKVRPADQIRWHVGFDVVKPGEPRCGPSAKKVNGKMAVCDPDDDSGYCCSKWGFCGVGDDFCKCKDCINSKTIKL</sequence>
<keyword evidence="3 4" id="KW-0326">Glycosidase</keyword>
<evidence type="ECO:0000313" key="8">
    <source>
        <dbReference type="Proteomes" id="UP000466442"/>
    </source>
</evidence>
<dbReference type="InterPro" id="IPR017853">
    <property type="entry name" value="GH"/>
</dbReference>
<protein>
    <recommendedName>
        <fullName evidence="6">GH18 domain-containing protein</fullName>
    </recommendedName>
</protein>
<dbReference type="PANTHER" id="PTHR46073:SF4">
    <property type="entry name" value="GH18 DOMAIN-CONTAINING PROTEIN"/>
    <property type="match status" value="1"/>
</dbReference>
<dbReference type="GO" id="GO:0006032">
    <property type="term" value="P:chitin catabolic process"/>
    <property type="evidence" value="ECO:0007669"/>
    <property type="project" value="UniProtKB-ARBA"/>
</dbReference>
<evidence type="ECO:0000313" key="7">
    <source>
        <dbReference type="EMBL" id="KAF6198574.1"/>
    </source>
</evidence>
<evidence type="ECO:0000256" key="4">
    <source>
        <dbReference type="RuleBase" id="RU000489"/>
    </source>
</evidence>